<protein>
    <submittedName>
        <fullName evidence="2">Uncharacterized protein</fullName>
    </submittedName>
</protein>
<keyword evidence="3" id="KW-1185">Reference proteome</keyword>
<evidence type="ECO:0000256" key="1">
    <source>
        <dbReference type="SAM" id="MobiDB-lite"/>
    </source>
</evidence>
<feature type="compositionally biased region" description="Basic and acidic residues" evidence="1">
    <location>
        <begin position="129"/>
        <end position="142"/>
    </location>
</feature>
<gene>
    <name evidence="2" type="ORF">SLS53_007298</name>
</gene>
<dbReference type="PANTHER" id="PTHR34693">
    <property type="entry name" value="PROTEIN PAR32"/>
    <property type="match status" value="1"/>
</dbReference>
<organism evidence="2 3">
    <name type="scientific">Cytospora paraplurivora</name>
    <dbReference type="NCBI Taxonomy" id="2898453"/>
    <lineage>
        <taxon>Eukaryota</taxon>
        <taxon>Fungi</taxon>
        <taxon>Dikarya</taxon>
        <taxon>Ascomycota</taxon>
        <taxon>Pezizomycotina</taxon>
        <taxon>Sordariomycetes</taxon>
        <taxon>Sordariomycetidae</taxon>
        <taxon>Diaporthales</taxon>
        <taxon>Cytosporaceae</taxon>
        <taxon>Cytospora</taxon>
    </lineage>
</organism>
<sequence>MSDVFLRTGRGGAGNYVSPKEIEEAERAQRAEDLESQKDDTAISRTTTTASTASAWQPSPYVRSGRGGAGNFAEPPTEAAHDTQDVVDRTTAAVSASQAGKPRSGLTGRGGAGNWTGDAEKDEFEEEAERQRIADKIKHDIDASLPPPPKTYHQHDRDME</sequence>
<dbReference type="EMBL" id="JAJSPL020000036">
    <property type="protein sequence ID" value="KAK7735920.1"/>
    <property type="molecule type" value="Genomic_DNA"/>
</dbReference>
<feature type="compositionally biased region" description="Low complexity" evidence="1">
    <location>
        <begin position="43"/>
        <end position="55"/>
    </location>
</feature>
<feature type="compositionally biased region" description="Basic and acidic residues" evidence="1">
    <location>
        <begin position="20"/>
        <end position="42"/>
    </location>
</feature>
<feature type="compositionally biased region" description="Basic and acidic residues" evidence="1">
    <location>
        <begin position="79"/>
        <end position="88"/>
    </location>
</feature>
<dbReference type="Proteomes" id="UP001320245">
    <property type="component" value="Unassembled WGS sequence"/>
</dbReference>
<reference evidence="2 3" key="1">
    <citation type="journal article" date="2023" name="PLoS ONE">
        <title>Cytospora paraplurivora sp. nov. isolated from orchards with fruit tree decline syndrome in Ontario, Canada.</title>
        <authorList>
            <person name="Ilyukhin E."/>
            <person name="Nguyen H.D.T."/>
            <person name="Castle A.J."/>
            <person name="Ellouze W."/>
        </authorList>
    </citation>
    <scope>NUCLEOTIDE SEQUENCE [LARGE SCALE GENOMIC DNA]</scope>
    <source>
        <strain evidence="2 3">FDS-564</strain>
    </source>
</reference>
<name>A0AAN9U1K6_9PEZI</name>
<dbReference type="AlphaFoldDB" id="A0AAN9U1K6"/>
<feature type="region of interest" description="Disordered" evidence="1">
    <location>
        <begin position="1"/>
        <end position="160"/>
    </location>
</feature>
<dbReference type="InterPro" id="IPR022024">
    <property type="entry name" value="DUF3602"/>
</dbReference>
<proteinExistence type="predicted"/>
<accession>A0AAN9U1K6</accession>
<dbReference type="Pfam" id="PF12223">
    <property type="entry name" value="DUF3602"/>
    <property type="match status" value="1"/>
</dbReference>
<dbReference type="PANTHER" id="PTHR34693:SF1">
    <property type="entry name" value="PROTEIN PAR32"/>
    <property type="match status" value="1"/>
</dbReference>
<evidence type="ECO:0000313" key="3">
    <source>
        <dbReference type="Proteomes" id="UP001320245"/>
    </source>
</evidence>
<evidence type="ECO:0000313" key="2">
    <source>
        <dbReference type="EMBL" id="KAK7735920.1"/>
    </source>
</evidence>
<dbReference type="InterPro" id="IPR053203">
    <property type="entry name" value="Cisplatin_resist-associated"/>
</dbReference>
<comment type="caution">
    <text evidence="2">The sequence shown here is derived from an EMBL/GenBank/DDBJ whole genome shotgun (WGS) entry which is preliminary data.</text>
</comment>